<dbReference type="AlphaFoldDB" id="A0A1U7LYI6"/>
<dbReference type="Proteomes" id="UP000187166">
    <property type="component" value="Unassembled WGS sequence"/>
</dbReference>
<protein>
    <submittedName>
        <fullName evidence="2">Uncharacterized protein</fullName>
    </submittedName>
</protein>
<proteinExistence type="predicted"/>
<feature type="signal peptide" evidence="1">
    <location>
        <begin position="1"/>
        <end position="20"/>
    </location>
</feature>
<accession>A0A1U7LYI6</accession>
<evidence type="ECO:0000313" key="3">
    <source>
        <dbReference type="Proteomes" id="UP000187166"/>
    </source>
</evidence>
<gene>
    <name evidence="2" type="ORF">BIV18_02475</name>
</gene>
<feature type="chain" id="PRO_5012843791" evidence="1">
    <location>
        <begin position="21"/>
        <end position="180"/>
    </location>
</feature>
<evidence type="ECO:0000256" key="1">
    <source>
        <dbReference type="SAM" id="SignalP"/>
    </source>
</evidence>
<name>A0A1U7LYI6_9FIRM</name>
<keyword evidence="1" id="KW-0732">Signal</keyword>
<comment type="caution">
    <text evidence="2">The sequence shown here is derived from an EMBL/GenBank/DDBJ whole genome shotgun (WGS) entry which is preliminary data.</text>
</comment>
<keyword evidence="3" id="KW-1185">Reference proteome</keyword>
<dbReference type="EMBL" id="MJIH01000001">
    <property type="protein sequence ID" value="OLR64491.1"/>
    <property type="molecule type" value="Genomic_DNA"/>
</dbReference>
<evidence type="ECO:0000313" key="2">
    <source>
        <dbReference type="EMBL" id="OLR64491.1"/>
    </source>
</evidence>
<organism evidence="2 3">
    <name type="scientific">Peptoniphilus porci</name>
    <dbReference type="NCBI Taxonomy" id="2652280"/>
    <lineage>
        <taxon>Bacteria</taxon>
        <taxon>Bacillati</taxon>
        <taxon>Bacillota</taxon>
        <taxon>Tissierellia</taxon>
        <taxon>Tissierellales</taxon>
        <taxon>Peptoniphilaceae</taxon>
        <taxon>Peptoniphilus</taxon>
    </lineage>
</organism>
<dbReference type="STRING" id="1465756.BIV18_02475"/>
<reference evidence="2 3" key="1">
    <citation type="journal article" date="2016" name="Appl. Environ. Microbiol.">
        <title>Function and Phylogeny of Bacterial Butyryl Coenzyme A:Acetate Transferases and Their Diversity in the Proximal Colon of Swine.</title>
        <authorList>
            <person name="Trachsel J."/>
            <person name="Bayles D.O."/>
            <person name="Looft T."/>
            <person name="Levine U.Y."/>
            <person name="Allen H.K."/>
        </authorList>
    </citation>
    <scope>NUCLEOTIDE SEQUENCE [LARGE SCALE GENOMIC DNA]</scope>
    <source>
        <strain evidence="2 3">35-6-1</strain>
    </source>
</reference>
<sequence length="180" mass="20119">MKKFFVILLLFCFIPSFCFAKTDTQSSQVNESLNGTINITDSDVSIYKLNANGICVPAGYDDELNGSYLFKKTIHSNNYNYKINLIVRCYLDHGRMDSISNIAIDGNGKIYSGNMYAEIVNSSSMVYDLYGDIYNQGSTTHFISIGANGKIINGSYTASYTSRFYDHISVSGSIWMSDRI</sequence>